<name>A0AAN6K1G7_9PEZI</name>
<keyword evidence="3" id="KW-1185">Reference proteome</keyword>
<sequence length="62" mass="6907">MDGNSSASSSDKLTTRKIPKRAELTRQLRSGSDEKEAWNLARLEVGDLQKDIMSDSAVYHLV</sequence>
<dbReference type="Proteomes" id="UP001175353">
    <property type="component" value="Unassembled WGS sequence"/>
</dbReference>
<reference evidence="2" key="1">
    <citation type="submission" date="2023-06" db="EMBL/GenBank/DDBJ databases">
        <title>Black Yeasts Isolated from many extreme environments.</title>
        <authorList>
            <person name="Coleine C."/>
            <person name="Stajich J.E."/>
            <person name="Selbmann L."/>
        </authorList>
    </citation>
    <scope>NUCLEOTIDE SEQUENCE</scope>
    <source>
        <strain evidence="2">CCFEE 5200</strain>
    </source>
</reference>
<evidence type="ECO:0000313" key="3">
    <source>
        <dbReference type="Proteomes" id="UP001175353"/>
    </source>
</evidence>
<gene>
    <name evidence="2" type="ORF">LTR91_027025</name>
</gene>
<evidence type="ECO:0000256" key="1">
    <source>
        <dbReference type="SAM" id="MobiDB-lite"/>
    </source>
</evidence>
<proteinExistence type="predicted"/>
<feature type="region of interest" description="Disordered" evidence="1">
    <location>
        <begin position="1"/>
        <end position="33"/>
    </location>
</feature>
<organism evidence="2 3">
    <name type="scientific">Friedmanniomyces endolithicus</name>
    <dbReference type="NCBI Taxonomy" id="329885"/>
    <lineage>
        <taxon>Eukaryota</taxon>
        <taxon>Fungi</taxon>
        <taxon>Dikarya</taxon>
        <taxon>Ascomycota</taxon>
        <taxon>Pezizomycotina</taxon>
        <taxon>Dothideomycetes</taxon>
        <taxon>Dothideomycetidae</taxon>
        <taxon>Mycosphaerellales</taxon>
        <taxon>Teratosphaeriaceae</taxon>
        <taxon>Friedmanniomyces</taxon>
    </lineage>
</organism>
<protein>
    <submittedName>
        <fullName evidence="2">Uncharacterized protein</fullName>
    </submittedName>
</protein>
<feature type="compositionally biased region" description="Polar residues" evidence="1">
    <location>
        <begin position="1"/>
        <end position="12"/>
    </location>
</feature>
<dbReference type="AlphaFoldDB" id="A0AAN6K1G7"/>
<evidence type="ECO:0000313" key="2">
    <source>
        <dbReference type="EMBL" id="KAK0948711.1"/>
    </source>
</evidence>
<feature type="compositionally biased region" description="Basic and acidic residues" evidence="1">
    <location>
        <begin position="20"/>
        <end position="33"/>
    </location>
</feature>
<comment type="caution">
    <text evidence="2">The sequence shown here is derived from an EMBL/GenBank/DDBJ whole genome shotgun (WGS) entry which is preliminary data.</text>
</comment>
<accession>A0AAN6K1G7</accession>
<dbReference type="EMBL" id="JAUJLE010001902">
    <property type="protein sequence ID" value="KAK0948711.1"/>
    <property type="molecule type" value="Genomic_DNA"/>
</dbReference>
<feature type="non-terminal residue" evidence="2">
    <location>
        <position position="62"/>
    </location>
</feature>